<dbReference type="InterPro" id="IPR052021">
    <property type="entry name" value="Type-I_RS_S_subunit"/>
</dbReference>
<protein>
    <recommendedName>
        <fullName evidence="4">Type I restriction modification DNA specificity domain-containing protein</fullName>
    </recommendedName>
</protein>
<dbReference type="Gene3D" id="3.90.220.20">
    <property type="entry name" value="DNA methylase specificity domains"/>
    <property type="match status" value="2"/>
</dbReference>
<reference evidence="5 6" key="1">
    <citation type="submission" date="2014-08" db="EMBL/GenBank/DDBJ databases">
        <title>Porphyromonas gulae strain:COT-052_OH3439 Genome sequencing.</title>
        <authorList>
            <person name="Wallis C."/>
            <person name="Deusch O."/>
            <person name="O'Flynn C."/>
            <person name="Davis I."/>
            <person name="Jospin G."/>
            <person name="Darling A.E."/>
            <person name="Coil D.A."/>
            <person name="Alexiev A."/>
            <person name="Horsfall A."/>
            <person name="Kirkwood N."/>
            <person name="Harris S."/>
            <person name="Eisen J.A."/>
        </authorList>
    </citation>
    <scope>NUCLEOTIDE SEQUENCE [LARGE SCALE GENOMIC DNA]</scope>
    <source>
        <strain evidence="6">COT-052 OH3439</strain>
    </source>
</reference>
<dbReference type="EMBL" id="JRAK01000132">
    <property type="protein sequence ID" value="KGN85307.1"/>
    <property type="molecule type" value="Genomic_DNA"/>
</dbReference>
<evidence type="ECO:0000256" key="1">
    <source>
        <dbReference type="ARBA" id="ARBA00010923"/>
    </source>
</evidence>
<organism evidence="5 6">
    <name type="scientific">Porphyromonas gulae</name>
    <dbReference type="NCBI Taxonomy" id="111105"/>
    <lineage>
        <taxon>Bacteria</taxon>
        <taxon>Pseudomonadati</taxon>
        <taxon>Bacteroidota</taxon>
        <taxon>Bacteroidia</taxon>
        <taxon>Bacteroidales</taxon>
        <taxon>Porphyromonadaceae</taxon>
        <taxon>Porphyromonas</taxon>
    </lineage>
</organism>
<comment type="caution">
    <text evidence="5">The sequence shown here is derived from an EMBL/GenBank/DDBJ whole genome shotgun (WGS) entry which is preliminary data.</text>
</comment>
<dbReference type="RefSeq" id="WP_039426265.1">
    <property type="nucleotide sequence ID" value="NZ_JRAK01000132.1"/>
</dbReference>
<keyword evidence="2" id="KW-0680">Restriction system</keyword>
<proteinExistence type="inferred from homology"/>
<name>A0A0A2F5I8_9PORP</name>
<dbReference type="PANTHER" id="PTHR30408:SF12">
    <property type="entry name" value="TYPE I RESTRICTION ENZYME MJAVIII SPECIFICITY SUBUNIT"/>
    <property type="match status" value="1"/>
</dbReference>
<evidence type="ECO:0000259" key="4">
    <source>
        <dbReference type="Pfam" id="PF01420"/>
    </source>
</evidence>
<gene>
    <name evidence="5" type="ORF">HR15_10035</name>
</gene>
<dbReference type="Pfam" id="PF01420">
    <property type="entry name" value="Methylase_S"/>
    <property type="match status" value="1"/>
</dbReference>
<evidence type="ECO:0000313" key="6">
    <source>
        <dbReference type="Proteomes" id="UP000030146"/>
    </source>
</evidence>
<dbReference type="GO" id="GO:0003677">
    <property type="term" value="F:DNA binding"/>
    <property type="evidence" value="ECO:0007669"/>
    <property type="project" value="UniProtKB-KW"/>
</dbReference>
<keyword evidence="3" id="KW-0238">DNA-binding</keyword>
<evidence type="ECO:0000256" key="2">
    <source>
        <dbReference type="ARBA" id="ARBA00022747"/>
    </source>
</evidence>
<dbReference type="SUPFAM" id="SSF116734">
    <property type="entry name" value="DNA methylase specificity domain"/>
    <property type="match status" value="2"/>
</dbReference>
<dbReference type="GO" id="GO:0009307">
    <property type="term" value="P:DNA restriction-modification system"/>
    <property type="evidence" value="ECO:0007669"/>
    <property type="project" value="UniProtKB-KW"/>
</dbReference>
<comment type="similarity">
    <text evidence="1">Belongs to the type-I restriction system S methylase family.</text>
</comment>
<evidence type="ECO:0000313" key="5">
    <source>
        <dbReference type="EMBL" id="KGN85307.1"/>
    </source>
</evidence>
<accession>A0A0A2F5I8</accession>
<evidence type="ECO:0000256" key="3">
    <source>
        <dbReference type="ARBA" id="ARBA00023125"/>
    </source>
</evidence>
<dbReference type="REBASE" id="111136">
    <property type="entry name" value="S.Pgu3439ORF10030P"/>
</dbReference>
<keyword evidence="6" id="KW-1185">Reference proteome</keyword>
<dbReference type="PANTHER" id="PTHR30408">
    <property type="entry name" value="TYPE-1 RESTRICTION ENZYME ECOKI SPECIFICITY PROTEIN"/>
    <property type="match status" value="1"/>
</dbReference>
<dbReference type="InterPro" id="IPR000055">
    <property type="entry name" value="Restrct_endonuc_typeI_TRD"/>
</dbReference>
<dbReference type="Proteomes" id="UP000030146">
    <property type="component" value="Unassembled WGS sequence"/>
</dbReference>
<feature type="domain" description="Type I restriction modification DNA specificity" evidence="4">
    <location>
        <begin position="259"/>
        <end position="340"/>
    </location>
</feature>
<sequence length="373" mass="42811">MTANKTKWVRLGDYIELCDERNTEGKYTVEDVRGISIEKKFIYTKANMEGVELAPYKLVKSLMFSYVSVTSRNGGRISLAINGSEQAYIVSSSYEVFRCKGELLPEYLYMLLSREEFDRYARFNSWGSARETFSWEELCRVRIPLPSMEVQRDLVATYEGLKRLAEDNEALIAPLTEACQAFIVNCKRQYPSVPFGDYIEEVDERNTEGKYTIEDVRGISIDKIFIDTKANMDGVTLAPYKLVKPSEFCYVSVTSRNGGKISLTINGSEQTYIVSSSYEVFRCKEALLPAYIYLLLSRSEFDRYARFNSWGSARESFSWEELCRVQIPLPPLEVQQSIVNLYHCIEEAKSIAREARERLTTLCPALIQRAIHS</sequence>
<dbReference type="AlphaFoldDB" id="A0A0A2F5I8"/>
<dbReference type="InterPro" id="IPR044946">
    <property type="entry name" value="Restrct_endonuc_typeI_TRD_sf"/>
</dbReference>